<sequence>MPVLIYQQKQGYLSLVDRNISNGSLIHPPEAKMNVVNYLLVTVFALLFAASSAKVVDSISTRATRAEGILVCGKQPIVGAYVRLFKANSDELTDIIATTTTDSSGRFTIEGDTHSKEGLEAQIDPFLKFYHKCGDEEGKKKYLGHGQFITWTIHHPRQFITCDNSSPATIHHLDSSSPATIHHP</sequence>
<protein>
    <submittedName>
        <fullName evidence="5">Transthyretin-like family domain-containing protein</fullName>
    </submittedName>
</protein>
<dbReference type="Proteomes" id="UP001201812">
    <property type="component" value="Unassembled WGS sequence"/>
</dbReference>
<name>A0AAD4N8S1_9BILA</name>
<keyword evidence="6" id="KW-1185">Reference proteome</keyword>
<comment type="caution">
    <text evidence="5">The sequence shown here is derived from an EMBL/GenBank/DDBJ whole genome shotgun (WGS) entry which is preliminary data.</text>
</comment>
<reference evidence="5" key="1">
    <citation type="submission" date="2022-01" db="EMBL/GenBank/DDBJ databases">
        <title>Genome Sequence Resource for Two Populations of Ditylenchus destructor, the Migratory Endoparasitic Phytonematode.</title>
        <authorList>
            <person name="Zhang H."/>
            <person name="Lin R."/>
            <person name="Xie B."/>
        </authorList>
    </citation>
    <scope>NUCLEOTIDE SEQUENCE</scope>
    <source>
        <strain evidence="5">BazhouSP</strain>
    </source>
</reference>
<dbReference type="GO" id="GO:0009986">
    <property type="term" value="C:cell surface"/>
    <property type="evidence" value="ECO:0007669"/>
    <property type="project" value="InterPro"/>
</dbReference>
<evidence type="ECO:0000313" key="5">
    <source>
        <dbReference type="EMBL" id="KAI1719963.1"/>
    </source>
</evidence>
<comment type="similarity">
    <text evidence="2">Belongs to the nematode transthyretin-like family.</text>
</comment>
<accession>A0AAD4N8S1</accession>
<gene>
    <name evidence="5" type="ORF">DdX_05325</name>
</gene>
<dbReference type="GO" id="GO:0005576">
    <property type="term" value="C:extracellular region"/>
    <property type="evidence" value="ECO:0007669"/>
    <property type="project" value="UniProtKB-SubCell"/>
</dbReference>
<dbReference type="Pfam" id="PF01060">
    <property type="entry name" value="TTR-52"/>
    <property type="match status" value="1"/>
</dbReference>
<evidence type="ECO:0000256" key="2">
    <source>
        <dbReference type="ARBA" id="ARBA00010112"/>
    </source>
</evidence>
<dbReference type="PANTHER" id="PTHR21700">
    <property type="entry name" value="TRANSTHYRETIN-LIKE FAMILY PROTEIN-RELATED"/>
    <property type="match status" value="1"/>
</dbReference>
<organism evidence="5 6">
    <name type="scientific">Ditylenchus destructor</name>
    <dbReference type="NCBI Taxonomy" id="166010"/>
    <lineage>
        <taxon>Eukaryota</taxon>
        <taxon>Metazoa</taxon>
        <taxon>Ecdysozoa</taxon>
        <taxon>Nematoda</taxon>
        <taxon>Chromadorea</taxon>
        <taxon>Rhabditida</taxon>
        <taxon>Tylenchina</taxon>
        <taxon>Tylenchomorpha</taxon>
        <taxon>Sphaerularioidea</taxon>
        <taxon>Anguinidae</taxon>
        <taxon>Anguininae</taxon>
        <taxon>Ditylenchus</taxon>
    </lineage>
</organism>
<dbReference type="EMBL" id="JAKKPZ010000006">
    <property type="protein sequence ID" value="KAI1719963.1"/>
    <property type="molecule type" value="Genomic_DNA"/>
</dbReference>
<dbReference type="Gene3D" id="2.60.40.3330">
    <property type="match status" value="1"/>
</dbReference>
<dbReference type="InterPro" id="IPR001534">
    <property type="entry name" value="Transthyretin-like"/>
</dbReference>
<dbReference type="InterPro" id="IPR038479">
    <property type="entry name" value="Transthyretin-like_sf"/>
</dbReference>
<evidence type="ECO:0000313" key="6">
    <source>
        <dbReference type="Proteomes" id="UP001201812"/>
    </source>
</evidence>
<evidence type="ECO:0000256" key="3">
    <source>
        <dbReference type="ARBA" id="ARBA00022525"/>
    </source>
</evidence>
<comment type="subcellular location">
    <subcellularLocation>
        <location evidence="1">Secreted</location>
    </subcellularLocation>
</comment>
<dbReference type="AlphaFoldDB" id="A0AAD4N8S1"/>
<evidence type="ECO:0000256" key="4">
    <source>
        <dbReference type="ARBA" id="ARBA00022729"/>
    </source>
</evidence>
<evidence type="ECO:0000256" key="1">
    <source>
        <dbReference type="ARBA" id="ARBA00004613"/>
    </source>
</evidence>
<keyword evidence="3" id="KW-0964">Secreted</keyword>
<proteinExistence type="inferred from homology"/>
<keyword evidence="4" id="KW-0732">Signal</keyword>